<accession>A0A409WSL0</accession>
<comment type="caution">
    <text evidence="2">The sequence shown here is derived from an EMBL/GenBank/DDBJ whole genome shotgun (WGS) entry which is preliminary data.</text>
</comment>
<sequence length="153" mass="18083">MATSSFKLGSEGGRKNLKKLTSEEREAERLRRKRAAYRLYVDCLSALAEMVDPRLIIIRNIERERKRARERYYRRVQREHSSPEELERIKEQHRATQAKYRDKNREVLAMKAKERRHMAHCEKLNSVLEFMKAAKEEPDMASLQIAGGLDIEP</sequence>
<gene>
    <name evidence="2" type="ORF">CVT26_011643</name>
</gene>
<feature type="region of interest" description="Disordered" evidence="1">
    <location>
        <begin position="1"/>
        <end position="23"/>
    </location>
</feature>
<keyword evidence="3" id="KW-1185">Reference proteome</keyword>
<evidence type="ECO:0000313" key="3">
    <source>
        <dbReference type="Proteomes" id="UP000284706"/>
    </source>
</evidence>
<protein>
    <submittedName>
        <fullName evidence="2">Uncharacterized protein</fullName>
    </submittedName>
</protein>
<dbReference type="AlphaFoldDB" id="A0A409WSL0"/>
<proteinExistence type="predicted"/>
<feature type="region of interest" description="Disordered" evidence="1">
    <location>
        <begin position="79"/>
        <end position="101"/>
    </location>
</feature>
<evidence type="ECO:0000313" key="2">
    <source>
        <dbReference type="EMBL" id="PPQ81498.1"/>
    </source>
</evidence>
<dbReference type="InParanoid" id="A0A409WSL0"/>
<dbReference type="Proteomes" id="UP000284706">
    <property type="component" value="Unassembled WGS sequence"/>
</dbReference>
<reference evidence="2 3" key="1">
    <citation type="journal article" date="2018" name="Evol. Lett.">
        <title>Horizontal gene cluster transfer increased hallucinogenic mushroom diversity.</title>
        <authorList>
            <person name="Reynolds H.T."/>
            <person name="Vijayakumar V."/>
            <person name="Gluck-Thaler E."/>
            <person name="Korotkin H.B."/>
            <person name="Matheny P.B."/>
            <person name="Slot J.C."/>
        </authorList>
    </citation>
    <scope>NUCLEOTIDE SEQUENCE [LARGE SCALE GENOMIC DNA]</scope>
    <source>
        <strain evidence="2 3">SRW20</strain>
    </source>
</reference>
<organism evidence="2 3">
    <name type="scientific">Gymnopilus dilepis</name>
    <dbReference type="NCBI Taxonomy" id="231916"/>
    <lineage>
        <taxon>Eukaryota</taxon>
        <taxon>Fungi</taxon>
        <taxon>Dikarya</taxon>
        <taxon>Basidiomycota</taxon>
        <taxon>Agaricomycotina</taxon>
        <taxon>Agaricomycetes</taxon>
        <taxon>Agaricomycetidae</taxon>
        <taxon>Agaricales</taxon>
        <taxon>Agaricineae</taxon>
        <taxon>Hymenogastraceae</taxon>
        <taxon>Gymnopilus</taxon>
    </lineage>
</organism>
<evidence type="ECO:0000256" key="1">
    <source>
        <dbReference type="SAM" id="MobiDB-lite"/>
    </source>
</evidence>
<dbReference type="EMBL" id="NHYE01004862">
    <property type="protein sequence ID" value="PPQ81498.1"/>
    <property type="molecule type" value="Genomic_DNA"/>
</dbReference>
<name>A0A409WSL0_9AGAR</name>